<reference evidence="9" key="1">
    <citation type="submission" date="2023-02" db="EMBL/GenBank/DDBJ databases">
        <title>Description and genomic characterization of Salipiger bruguierae sp. nov., isolated from the sediment of mangrove plant Bruguiera sexangula.</title>
        <authorList>
            <person name="Long M."/>
        </authorList>
    </citation>
    <scope>NUCLEOTIDE SEQUENCE</scope>
    <source>
        <strain evidence="9">H15</strain>
        <plasmid evidence="9">unnamed5</plasmid>
    </source>
</reference>
<accession>A0AAU8ASF2</accession>
<feature type="transmembrane region" description="Helical" evidence="8">
    <location>
        <begin position="355"/>
        <end position="373"/>
    </location>
</feature>
<dbReference type="InterPro" id="IPR006042">
    <property type="entry name" value="Xan_ur_permease"/>
</dbReference>
<keyword evidence="6 8" id="KW-1133">Transmembrane helix</keyword>
<dbReference type="InterPro" id="IPR006043">
    <property type="entry name" value="NCS2"/>
</dbReference>
<keyword evidence="9" id="KW-0614">Plasmid</keyword>
<dbReference type="PANTHER" id="PTHR42810:SF4">
    <property type="entry name" value="URIC ACID TRANSPORTER UACT"/>
    <property type="match status" value="1"/>
</dbReference>
<feature type="transmembrane region" description="Helical" evidence="8">
    <location>
        <begin position="240"/>
        <end position="264"/>
    </location>
</feature>
<evidence type="ECO:0000256" key="4">
    <source>
        <dbReference type="ARBA" id="ARBA00022475"/>
    </source>
</evidence>
<dbReference type="NCBIfam" id="NF037981">
    <property type="entry name" value="NCS2_1"/>
    <property type="match status" value="1"/>
</dbReference>
<feature type="transmembrane region" description="Helical" evidence="8">
    <location>
        <begin position="327"/>
        <end position="349"/>
    </location>
</feature>
<dbReference type="RefSeq" id="WP_353476787.1">
    <property type="nucleotide sequence ID" value="NZ_CP123390.1"/>
</dbReference>
<dbReference type="Pfam" id="PF00860">
    <property type="entry name" value="Xan_ur_permease"/>
    <property type="match status" value="1"/>
</dbReference>
<evidence type="ECO:0000256" key="5">
    <source>
        <dbReference type="ARBA" id="ARBA00022692"/>
    </source>
</evidence>
<evidence type="ECO:0000256" key="3">
    <source>
        <dbReference type="ARBA" id="ARBA00022448"/>
    </source>
</evidence>
<protein>
    <submittedName>
        <fullName evidence="9">Nucleobase:cation symporter-2 family protein</fullName>
    </submittedName>
</protein>
<feature type="transmembrane region" description="Helical" evidence="8">
    <location>
        <begin position="54"/>
        <end position="76"/>
    </location>
</feature>
<proteinExistence type="inferred from homology"/>
<gene>
    <name evidence="9" type="ORF">PVT71_28410</name>
</gene>
<evidence type="ECO:0000256" key="8">
    <source>
        <dbReference type="SAM" id="Phobius"/>
    </source>
</evidence>
<feature type="transmembrane region" description="Helical" evidence="8">
    <location>
        <begin position="141"/>
        <end position="167"/>
    </location>
</feature>
<dbReference type="PROSITE" id="PS01116">
    <property type="entry name" value="XANTH_URACIL_PERMASE"/>
    <property type="match status" value="1"/>
</dbReference>
<evidence type="ECO:0000256" key="6">
    <source>
        <dbReference type="ARBA" id="ARBA00022989"/>
    </source>
</evidence>
<feature type="transmembrane region" description="Helical" evidence="8">
    <location>
        <begin position="204"/>
        <end position="220"/>
    </location>
</feature>
<feature type="transmembrane region" description="Helical" evidence="8">
    <location>
        <begin position="385"/>
        <end position="403"/>
    </location>
</feature>
<feature type="transmembrane region" description="Helical" evidence="8">
    <location>
        <begin position="179"/>
        <end position="197"/>
    </location>
</feature>
<keyword evidence="7 8" id="KW-0472">Membrane</keyword>
<feature type="transmembrane region" description="Helical" evidence="8">
    <location>
        <begin position="112"/>
        <end position="134"/>
    </location>
</feature>
<evidence type="ECO:0000256" key="2">
    <source>
        <dbReference type="ARBA" id="ARBA00008821"/>
    </source>
</evidence>
<keyword evidence="5 8" id="KW-0812">Transmembrane</keyword>
<name>A0AAU8ASF2_9RHOB</name>
<organism evidence="9">
    <name type="scientific">Alloyangia sp. H15</name>
    <dbReference type="NCBI Taxonomy" id="3029062"/>
    <lineage>
        <taxon>Bacteria</taxon>
        <taxon>Pseudomonadati</taxon>
        <taxon>Pseudomonadota</taxon>
        <taxon>Alphaproteobacteria</taxon>
        <taxon>Rhodobacterales</taxon>
        <taxon>Roseobacteraceae</taxon>
        <taxon>Alloyangia</taxon>
    </lineage>
</organism>
<dbReference type="GO" id="GO:0042907">
    <property type="term" value="F:xanthine transmembrane transporter activity"/>
    <property type="evidence" value="ECO:0007669"/>
    <property type="project" value="TreeGrafter"/>
</dbReference>
<keyword evidence="4" id="KW-1003">Cell membrane</keyword>
<sequence>MKKNTSAAHPVDQVLPPMRMIVLALQHLLVMYSGAIAVPFIIGGALDLSQEQIAYLIQADLITCGIATLIQTVGFWRFGIRLPMMQGLTFAAISPVIAIASDPALLEIGGTAGLQAVYGAVIVSGLVAIAIAPLGRYIVRLFPPIVVGSVLTVIGLSLLPVAITYASGGYVSDAGAPKYAGIAFSVLAVIIALNVLGRGFLRNIAIFVGILLGIGMAALMGEVDFGGIGTDRVISVVTPFHFGAPTFHLVPILSMVLVIAITWVESVGDAMIVGEIVDRKPDARSISDLIRADGLSTVIGGVMNSFQYTAFSENVALVSITGVRSRWVVALAGVFLIAIGLSPVLAGFAASIPKAVVGGAGFMMFGTLVVVGIKTLRRVDFDSDFRNYIVIGLSVGMAMIAIVKPDFFAFMPGWSQVIFTSPVIMGALAAIVLNLALLGLHKGLEDSRFAQA</sequence>
<keyword evidence="3" id="KW-0813">Transport</keyword>
<geneLocation type="plasmid" evidence="9">
    <name>unnamed5</name>
</geneLocation>
<dbReference type="AlphaFoldDB" id="A0AAU8ASF2"/>
<dbReference type="GO" id="GO:0005886">
    <property type="term" value="C:plasma membrane"/>
    <property type="evidence" value="ECO:0007669"/>
    <property type="project" value="UniProtKB-SubCell"/>
</dbReference>
<evidence type="ECO:0000313" key="9">
    <source>
        <dbReference type="EMBL" id="XCC97908.1"/>
    </source>
</evidence>
<evidence type="ECO:0000256" key="1">
    <source>
        <dbReference type="ARBA" id="ARBA00004651"/>
    </source>
</evidence>
<evidence type="ECO:0000256" key="7">
    <source>
        <dbReference type="ARBA" id="ARBA00023136"/>
    </source>
</evidence>
<dbReference type="NCBIfam" id="TIGR03173">
    <property type="entry name" value="pbuX"/>
    <property type="match status" value="1"/>
</dbReference>
<comment type="similarity">
    <text evidence="2">Belongs to the nucleobase:cation symporter-2 (NCS2) (TC 2.A.40) family.</text>
</comment>
<feature type="transmembrane region" description="Helical" evidence="8">
    <location>
        <begin position="88"/>
        <end position="106"/>
    </location>
</feature>
<feature type="transmembrane region" description="Helical" evidence="8">
    <location>
        <begin position="21"/>
        <end position="42"/>
    </location>
</feature>
<dbReference type="NCBIfam" id="TIGR00801">
    <property type="entry name" value="ncs2"/>
    <property type="match status" value="1"/>
</dbReference>
<dbReference type="PANTHER" id="PTHR42810">
    <property type="entry name" value="PURINE PERMEASE C1399.01C-RELATED"/>
    <property type="match status" value="1"/>
</dbReference>
<dbReference type="InterPro" id="IPR017588">
    <property type="entry name" value="UacT-like"/>
</dbReference>
<dbReference type="EMBL" id="CP123390">
    <property type="protein sequence ID" value="XCC97908.1"/>
    <property type="molecule type" value="Genomic_DNA"/>
</dbReference>
<comment type="subcellular location">
    <subcellularLocation>
        <location evidence="1">Cell membrane</location>
        <topology evidence="1">Multi-pass membrane protein</topology>
    </subcellularLocation>
</comment>
<feature type="transmembrane region" description="Helical" evidence="8">
    <location>
        <begin position="423"/>
        <end position="440"/>
    </location>
</feature>